<dbReference type="GO" id="GO:0060090">
    <property type="term" value="F:molecular adaptor activity"/>
    <property type="evidence" value="ECO:0000318"/>
    <property type="project" value="GO_Central"/>
</dbReference>
<dbReference type="EnsemblMetazoa" id="PPA20507.1">
    <property type="protein sequence ID" value="PPA20507.1"/>
    <property type="gene ID" value="WBGene00110061"/>
</dbReference>
<accession>A0A2A6D1J8</accession>
<feature type="compositionally biased region" description="Basic and acidic residues" evidence="2">
    <location>
        <begin position="1094"/>
        <end position="1105"/>
    </location>
</feature>
<dbReference type="GO" id="GO:0034045">
    <property type="term" value="C:phagophore assembly site membrane"/>
    <property type="evidence" value="ECO:0000318"/>
    <property type="project" value="GO_Central"/>
</dbReference>
<keyword evidence="1" id="KW-0175">Coiled coil</keyword>
<dbReference type="OrthoDB" id="447953at2759"/>
<dbReference type="GO" id="GO:0034727">
    <property type="term" value="P:piecemeal microautophagy of the nucleus"/>
    <property type="evidence" value="ECO:0000318"/>
    <property type="project" value="GO_Central"/>
</dbReference>
<feature type="coiled-coil region" evidence="1">
    <location>
        <begin position="730"/>
        <end position="857"/>
    </location>
</feature>
<dbReference type="AlphaFoldDB" id="A0A2A6D1J8"/>
<sequence>MTSLFVFYVNRGYLFSLDYELSVQSVRQLQRAIRDETGIGTDEQLLLTWNGTRMDSEQRVSSYEQSFTRAKPVYLYARSTKNEKETMTISQQREVVSREILSTIDLGEQFLRMKDSTSQYLKLSDHSVHIVRVAENTVTSTATIVQEHHNLNGGWNALVASINDSVIKLEKKHKRFDLHVVKLAELTEKTTDLMSGFEECIEQLKTIILPASMQASGSDCTLYEWISASDPNHSMQELLEQVQEQLHLINSTDVETIRGELKWLQELSEKSDNREIRGINKRISQIEHSLSTLSDFKEHIVKHARTIRQDNPKGMDEYVLSEMVDKHRTMVINMHEILKKMNESSILFYKSKEEVLDNVRNRLFGWVVTCCEKLNAVNSMIVVFEEKFHGLKQRLDLIRQVKETPLMFATCVTEVLRRKQLQKEFRSWHQSHTERAHTFTGEENQLRTVFAAKLEKHFLRVIFQGMFDKLPVFFVKHVPEFDQQLPEIDTEYYKELRKTVGSLESVLRVNSPQVHMRLSGRPSSLVSVQSQPHLRQQNNCRREESFISYEQASNLTTNLQNAFPSSAWLSHDNDTDMSPCPEPPILMTAASSSRDTNPFSTGHRNASLHDIHENELSHYGHSVKSAPICIPSASRSPRDDKPERVSCSSTEDPLVDSKEDREQFAIDDISTRSQMMEVLRPMIDELRALKEELEDTKSTLDVYKGAMEGDGQDILDKVTACHVNIVATIKEHHEKELEEEKDMIAALEEKIATLEKRIDDQDEQIAFRDGQIDGLREIDEDKDEKIKELTEQLAGADDRLKEATDEIFKKLIIEYELAKDREASDFRETIEEKEEALRQMQREMDKKQADLEKLKKGPGHEEYRQIVESEIRTAMEKEFKSRIDLLSKGLEQKKEDSIARMRKDVEFEHKKREAEKDMEFRLAMYERDLLRSSSSSELLDDVKKSVDQQKEKLLQDGHFSPFFITSPRASPRKPLSSVTSMSGSLMGSLASLTSPTPESPLNVRADFGPQLLFDIDTHANEFVSPPHVMIPAETEIVLPKIIAPGDITPKKEEKEPKSDGEGKKEDEEKRGMKKSASTPIMEQSFIPGYNSTRVSEKSEDSRLEPVTEAADGQQSVAVQTKIVQRAMDFMVSLNDIREGSTVLVVWDERHKSYILFCMSNYIHFVKETSVRRLGLSNSTTENNPRTGNWVLARVAHVDLCVIKKSTNRYMLPVDTQVYRVDVHPIALDTTAFNTTTIPSLRTAS</sequence>
<dbReference type="GO" id="GO:0000045">
    <property type="term" value="P:autophagosome assembly"/>
    <property type="evidence" value="ECO:0000318"/>
    <property type="project" value="GO_Central"/>
</dbReference>
<evidence type="ECO:0000313" key="3">
    <source>
        <dbReference type="EnsemblMetazoa" id="PPA20507.1"/>
    </source>
</evidence>
<evidence type="ECO:0000256" key="1">
    <source>
        <dbReference type="SAM" id="Coils"/>
    </source>
</evidence>
<evidence type="ECO:0000256" key="2">
    <source>
        <dbReference type="SAM" id="MobiDB-lite"/>
    </source>
</evidence>
<dbReference type="GO" id="GO:0019901">
    <property type="term" value="F:protein kinase binding"/>
    <property type="evidence" value="ECO:0000318"/>
    <property type="project" value="GO_Central"/>
</dbReference>
<dbReference type="PANTHER" id="PTHR13222">
    <property type="entry name" value="RB1-INDUCIBLE COILED-COIL"/>
    <property type="match status" value="1"/>
</dbReference>
<dbReference type="GO" id="GO:0061723">
    <property type="term" value="P:glycophagy"/>
    <property type="evidence" value="ECO:0000318"/>
    <property type="project" value="GO_Central"/>
</dbReference>
<dbReference type="PANTHER" id="PTHR13222:SF1">
    <property type="entry name" value="RB1-INDUCIBLE COILED-COIL PROTEIN 1"/>
    <property type="match status" value="1"/>
</dbReference>
<reference evidence="4" key="1">
    <citation type="journal article" date="2008" name="Nat. Genet.">
        <title>The Pristionchus pacificus genome provides a unique perspective on nematode lifestyle and parasitism.</title>
        <authorList>
            <person name="Dieterich C."/>
            <person name="Clifton S.W."/>
            <person name="Schuster L.N."/>
            <person name="Chinwalla A."/>
            <person name="Delehaunty K."/>
            <person name="Dinkelacker I."/>
            <person name="Fulton L."/>
            <person name="Fulton R."/>
            <person name="Godfrey J."/>
            <person name="Minx P."/>
            <person name="Mitreva M."/>
            <person name="Roeseler W."/>
            <person name="Tian H."/>
            <person name="Witte H."/>
            <person name="Yang S.P."/>
            <person name="Wilson R.K."/>
            <person name="Sommer R.J."/>
        </authorList>
    </citation>
    <scope>NUCLEOTIDE SEQUENCE [LARGE SCALE GENOMIC DNA]</scope>
    <source>
        <strain evidence="4">PS312</strain>
    </source>
</reference>
<keyword evidence="4" id="KW-1185">Reference proteome</keyword>
<evidence type="ECO:0000313" key="4">
    <source>
        <dbReference type="Proteomes" id="UP000005239"/>
    </source>
</evidence>
<dbReference type="Pfam" id="PF10377">
    <property type="entry name" value="ATG11"/>
    <property type="match status" value="1"/>
</dbReference>
<accession>A0A8R1YHJ7</accession>
<proteinExistence type="predicted"/>
<dbReference type="Proteomes" id="UP000005239">
    <property type="component" value="Unassembled WGS sequence"/>
</dbReference>
<protein>
    <submittedName>
        <fullName evidence="3">Atg-11</fullName>
    </submittedName>
</protein>
<organism evidence="3 4">
    <name type="scientific">Pristionchus pacificus</name>
    <name type="common">Parasitic nematode worm</name>
    <dbReference type="NCBI Taxonomy" id="54126"/>
    <lineage>
        <taxon>Eukaryota</taxon>
        <taxon>Metazoa</taxon>
        <taxon>Ecdysozoa</taxon>
        <taxon>Nematoda</taxon>
        <taxon>Chromadorea</taxon>
        <taxon>Rhabditida</taxon>
        <taxon>Rhabditina</taxon>
        <taxon>Diplogasteromorpha</taxon>
        <taxon>Diplogasteroidea</taxon>
        <taxon>Neodiplogasteridae</taxon>
        <taxon>Pristionchus</taxon>
    </lineage>
</organism>
<feature type="region of interest" description="Disordered" evidence="2">
    <location>
        <begin position="628"/>
        <end position="662"/>
    </location>
</feature>
<dbReference type="InterPro" id="IPR019460">
    <property type="entry name" value="Atg11_C"/>
</dbReference>
<reference evidence="3" key="2">
    <citation type="submission" date="2022-06" db="UniProtKB">
        <authorList>
            <consortium name="EnsemblMetazoa"/>
        </authorList>
    </citation>
    <scope>IDENTIFICATION</scope>
    <source>
        <strain evidence="3">PS312</strain>
    </source>
</reference>
<dbReference type="GO" id="GO:0034517">
    <property type="term" value="P:ribophagy"/>
    <property type="evidence" value="ECO:0000318"/>
    <property type="project" value="GO_Central"/>
</dbReference>
<feature type="region of interest" description="Disordered" evidence="2">
    <location>
        <begin position="1042"/>
        <end position="1111"/>
    </location>
</feature>
<dbReference type="Gene3D" id="3.10.20.90">
    <property type="entry name" value="Phosphatidylinositol 3-kinase Catalytic Subunit, Chain A, domain 1"/>
    <property type="match status" value="1"/>
</dbReference>
<gene>
    <name evidence="3" type="primary">WBGene00110061</name>
</gene>
<feature type="compositionally biased region" description="Basic and acidic residues" evidence="2">
    <location>
        <begin position="1048"/>
        <end position="1070"/>
    </location>
</feature>
<name>A0A2A6D1J8_PRIPA</name>
<dbReference type="InterPro" id="IPR040040">
    <property type="entry name" value="ATG11"/>
</dbReference>
<dbReference type="GO" id="GO:0061709">
    <property type="term" value="P:reticulophagy"/>
    <property type="evidence" value="ECO:0000318"/>
    <property type="project" value="GO_Central"/>
</dbReference>
<dbReference type="GO" id="GO:0000422">
    <property type="term" value="P:autophagy of mitochondrion"/>
    <property type="evidence" value="ECO:0000318"/>
    <property type="project" value="GO_Central"/>
</dbReference>
<dbReference type="GO" id="GO:0000425">
    <property type="term" value="P:pexophagy"/>
    <property type="evidence" value="ECO:0000318"/>
    <property type="project" value="GO_Central"/>
</dbReference>
<dbReference type="GO" id="GO:1990316">
    <property type="term" value="C:Atg1/ULK1 kinase complex"/>
    <property type="evidence" value="ECO:0000318"/>
    <property type="project" value="GO_Central"/>
</dbReference>